<keyword evidence="6" id="KW-1185">Reference proteome</keyword>
<sequence>MESITVTVDDAAPRRDGREVERVFGVLVEEIVSGAIAPGAKLSEPDLARRFGISRGPLREAIRRLQERELVLCTPNAGARVSVHTPEEILEVYQIREALEGMAARLAAQNMTTEEIVQLRGTFEEETARRKSASYRNDFHMQIVRGSHSARLCRLLNEDYYQLLKLWRTNCNWLRYGSDESWRDHQRILEAIEYRDGECAEILMRRHIARLREDSIRNLRDLGVSVTRG</sequence>
<dbReference type="Gene3D" id="1.10.10.10">
    <property type="entry name" value="Winged helix-like DNA-binding domain superfamily/Winged helix DNA-binding domain"/>
    <property type="match status" value="1"/>
</dbReference>
<feature type="domain" description="HTH gntR-type" evidence="4">
    <location>
        <begin position="17"/>
        <end position="84"/>
    </location>
</feature>
<evidence type="ECO:0000256" key="3">
    <source>
        <dbReference type="ARBA" id="ARBA00023163"/>
    </source>
</evidence>
<dbReference type="SMART" id="SM00345">
    <property type="entry name" value="HTH_GNTR"/>
    <property type="match status" value="1"/>
</dbReference>
<keyword evidence="3" id="KW-0804">Transcription</keyword>
<gene>
    <name evidence="5" type="ORF">ACETIH_18380</name>
</gene>
<dbReference type="Pfam" id="PF07729">
    <property type="entry name" value="FCD"/>
    <property type="match status" value="1"/>
</dbReference>
<proteinExistence type="predicted"/>
<evidence type="ECO:0000313" key="5">
    <source>
        <dbReference type="EMBL" id="MFC1458632.1"/>
    </source>
</evidence>
<dbReference type="SUPFAM" id="SSF48008">
    <property type="entry name" value="GntR ligand-binding domain-like"/>
    <property type="match status" value="1"/>
</dbReference>
<dbReference type="EMBL" id="JBHOMY010000058">
    <property type="protein sequence ID" value="MFC1458632.1"/>
    <property type="molecule type" value="Genomic_DNA"/>
</dbReference>
<dbReference type="RefSeq" id="WP_377030537.1">
    <property type="nucleotide sequence ID" value="NZ_JBHOMY010000058.1"/>
</dbReference>
<dbReference type="PROSITE" id="PS50949">
    <property type="entry name" value="HTH_GNTR"/>
    <property type="match status" value="1"/>
</dbReference>
<organism evidence="5 6">
    <name type="scientific">Microvirga arabica</name>
    <dbReference type="NCBI Taxonomy" id="1128671"/>
    <lineage>
        <taxon>Bacteria</taxon>
        <taxon>Pseudomonadati</taxon>
        <taxon>Pseudomonadota</taxon>
        <taxon>Alphaproteobacteria</taxon>
        <taxon>Hyphomicrobiales</taxon>
        <taxon>Methylobacteriaceae</taxon>
        <taxon>Microvirga</taxon>
    </lineage>
</organism>
<dbReference type="Proteomes" id="UP001593940">
    <property type="component" value="Unassembled WGS sequence"/>
</dbReference>
<reference evidence="5 6" key="1">
    <citation type="submission" date="2024-09" db="EMBL/GenBank/DDBJ databases">
        <title>Nodulacao em especies de Leguminosae Basais da Amazonia e Caracterizacao dos Rizobios e Bacterias Associadas aos Nodulos.</title>
        <authorList>
            <person name="Jambeiro I.C.A."/>
            <person name="Lopes I.S."/>
            <person name="Aguiar E.R.G.R."/>
            <person name="Santos A.F.J."/>
            <person name="Dos Santos J.M.F."/>
            <person name="Gross E."/>
        </authorList>
    </citation>
    <scope>NUCLEOTIDE SEQUENCE [LARGE SCALE GENOMIC DNA]</scope>
    <source>
        <strain evidence="5 6">BRUESC1165</strain>
    </source>
</reference>
<dbReference type="PANTHER" id="PTHR43537">
    <property type="entry name" value="TRANSCRIPTIONAL REGULATOR, GNTR FAMILY"/>
    <property type="match status" value="1"/>
</dbReference>
<dbReference type="CDD" id="cd07377">
    <property type="entry name" value="WHTH_GntR"/>
    <property type="match status" value="1"/>
</dbReference>
<dbReference type="PANTHER" id="PTHR43537:SF49">
    <property type="entry name" value="TRANSCRIPTIONAL REGULATORY PROTEIN"/>
    <property type="match status" value="1"/>
</dbReference>
<keyword evidence="1" id="KW-0805">Transcription regulation</keyword>
<dbReference type="SUPFAM" id="SSF46785">
    <property type="entry name" value="Winged helix' DNA-binding domain"/>
    <property type="match status" value="1"/>
</dbReference>
<name>A0ABV6YBG9_9HYPH</name>
<dbReference type="InterPro" id="IPR000524">
    <property type="entry name" value="Tscrpt_reg_HTH_GntR"/>
</dbReference>
<dbReference type="Gene3D" id="1.20.120.530">
    <property type="entry name" value="GntR ligand-binding domain-like"/>
    <property type="match status" value="1"/>
</dbReference>
<protein>
    <submittedName>
        <fullName evidence="5">GntR family transcriptional regulator</fullName>
    </submittedName>
</protein>
<dbReference type="Pfam" id="PF00392">
    <property type="entry name" value="GntR"/>
    <property type="match status" value="1"/>
</dbReference>
<dbReference type="SMART" id="SM00895">
    <property type="entry name" value="FCD"/>
    <property type="match status" value="1"/>
</dbReference>
<keyword evidence="2" id="KW-0238">DNA-binding</keyword>
<evidence type="ECO:0000256" key="1">
    <source>
        <dbReference type="ARBA" id="ARBA00023015"/>
    </source>
</evidence>
<dbReference type="InterPro" id="IPR036388">
    <property type="entry name" value="WH-like_DNA-bd_sf"/>
</dbReference>
<evidence type="ECO:0000256" key="2">
    <source>
        <dbReference type="ARBA" id="ARBA00023125"/>
    </source>
</evidence>
<evidence type="ECO:0000313" key="6">
    <source>
        <dbReference type="Proteomes" id="UP001593940"/>
    </source>
</evidence>
<comment type="caution">
    <text evidence="5">The sequence shown here is derived from an EMBL/GenBank/DDBJ whole genome shotgun (WGS) entry which is preliminary data.</text>
</comment>
<dbReference type="InterPro" id="IPR011711">
    <property type="entry name" value="GntR_C"/>
</dbReference>
<dbReference type="InterPro" id="IPR008920">
    <property type="entry name" value="TF_FadR/GntR_C"/>
</dbReference>
<dbReference type="InterPro" id="IPR036390">
    <property type="entry name" value="WH_DNA-bd_sf"/>
</dbReference>
<evidence type="ECO:0000259" key="4">
    <source>
        <dbReference type="PROSITE" id="PS50949"/>
    </source>
</evidence>
<accession>A0ABV6YBG9</accession>